<dbReference type="EMBL" id="WNXC01000009">
    <property type="protein sequence ID" value="MBB2151424.1"/>
    <property type="molecule type" value="Genomic_DNA"/>
</dbReference>
<dbReference type="GO" id="GO:0016787">
    <property type="term" value="F:hydrolase activity"/>
    <property type="evidence" value="ECO:0007669"/>
    <property type="project" value="UniProtKB-KW"/>
</dbReference>
<evidence type="ECO:0000256" key="1">
    <source>
        <dbReference type="ARBA" id="ARBA00006625"/>
    </source>
</evidence>
<comment type="caution">
    <text evidence="4">The sequence shown here is derived from an EMBL/GenBank/DDBJ whole genome shotgun (WGS) entry which is preliminary data.</text>
</comment>
<gene>
    <name evidence="4" type="ORF">GM920_21160</name>
</gene>
<organism evidence="4 5">
    <name type="scientific">Pedobacter gandavensis</name>
    <dbReference type="NCBI Taxonomy" id="2679963"/>
    <lineage>
        <taxon>Bacteria</taxon>
        <taxon>Pseudomonadati</taxon>
        <taxon>Bacteroidota</taxon>
        <taxon>Sphingobacteriia</taxon>
        <taxon>Sphingobacteriales</taxon>
        <taxon>Sphingobacteriaceae</taxon>
        <taxon>Pedobacter</taxon>
    </lineage>
</organism>
<dbReference type="RefSeq" id="WP_182961242.1">
    <property type="nucleotide sequence ID" value="NZ_WNXC01000009.1"/>
</dbReference>
<dbReference type="Pfam" id="PF02275">
    <property type="entry name" value="CBAH"/>
    <property type="match status" value="1"/>
</dbReference>
<keyword evidence="2 4" id="KW-0378">Hydrolase</keyword>
<dbReference type="Gene3D" id="3.60.60.10">
    <property type="entry name" value="Penicillin V Acylase, Chain A"/>
    <property type="match status" value="1"/>
</dbReference>
<dbReference type="CDD" id="cd00542">
    <property type="entry name" value="Ntn_PVA"/>
    <property type="match status" value="1"/>
</dbReference>
<evidence type="ECO:0000313" key="5">
    <source>
        <dbReference type="Proteomes" id="UP000636110"/>
    </source>
</evidence>
<dbReference type="Proteomes" id="UP000636110">
    <property type="component" value="Unassembled WGS sequence"/>
</dbReference>
<name>A0ABR6F320_9SPHI</name>
<feature type="domain" description="Choloylglycine hydrolase/NAAA C-terminal" evidence="3">
    <location>
        <begin position="2"/>
        <end position="339"/>
    </location>
</feature>
<dbReference type="InterPro" id="IPR052193">
    <property type="entry name" value="Peptidase_C59"/>
</dbReference>
<dbReference type="InterPro" id="IPR029055">
    <property type="entry name" value="Ntn_hydrolases_N"/>
</dbReference>
<reference evidence="4 5" key="1">
    <citation type="submission" date="2019-11" db="EMBL/GenBank/DDBJ databases">
        <title>Description of Pedobacter sp. LMG 31462T.</title>
        <authorList>
            <person name="Carlier A."/>
            <person name="Qi S."/>
            <person name="Vandamme P."/>
        </authorList>
    </citation>
    <scope>NUCLEOTIDE SEQUENCE [LARGE SCALE GENOMIC DNA]</scope>
    <source>
        <strain evidence="4 5">LMG 31462</strain>
    </source>
</reference>
<proteinExistence type="inferred from homology"/>
<keyword evidence="5" id="KW-1185">Reference proteome</keyword>
<sequence length="365" mass="40450">MCTGIQVKTKSGAPIYGRTMEFATNLRSEVLVIPKGTSFVGAGPDPSTSGLLWTSQYDITGLNVMGMDLIIDGINSEGLSVGGFYFTNYAGYMNVRPDEADKSMCSTDLPTYLLSTCTTVDEVKKALLEIKVNKGAHTAAKNPLIKNEIARNQTAVALHYNIHDAEGNVLVVEYMHGELHMHDNPIGVLTNSPDYQWHYTNLSNYVNLTPNNVAELSLKNMTDSVATLPPITAFGQGTGLLGLPGDYTPPSRFIRAVFYSQFVIPVIEHEEAVLQAFHILDAFDIPHGTIRDSQEGPEYTQWTVASDLKSKKFYFHTVNDRTIRMVDLANWDFNENKNKIVKMSINQRPTIINMADHKNVADLVL</sequence>
<accession>A0ABR6F320</accession>
<protein>
    <submittedName>
        <fullName evidence="4">Linear amide C-N hydrolase</fullName>
    </submittedName>
</protein>
<evidence type="ECO:0000256" key="2">
    <source>
        <dbReference type="ARBA" id="ARBA00022801"/>
    </source>
</evidence>
<evidence type="ECO:0000313" key="4">
    <source>
        <dbReference type="EMBL" id="MBB2151424.1"/>
    </source>
</evidence>
<comment type="similarity">
    <text evidence="1">Belongs to the peptidase C59 family.</text>
</comment>
<dbReference type="SUPFAM" id="SSF56235">
    <property type="entry name" value="N-terminal nucleophile aminohydrolases (Ntn hydrolases)"/>
    <property type="match status" value="1"/>
</dbReference>
<evidence type="ECO:0000259" key="3">
    <source>
        <dbReference type="Pfam" id="PF02275"/>
    </source>
</evidence>
<dbReference type="PANTHER" id="PTHR35527">
    <property type="entry name" value="CHOLOYLGLYCINE HYDROLASE"/>
    <property type="match status" value="1"/>
</dbReference>
<dbReference type="PANTHER" id="PTHR35527:SF2">
    <property type="entry name" value="HYDROLASE"/>
    <property type="match status" value="1"/>
</dbReference>
<dbReference type="InterPro" id="IPR029132">
    <property type="entry name" value="CBAH/NAAA_C"/>
</dbReference>